<dbReference type="AlphaFoldDB" id="A0A0V1M279"/>
<gene>
    <name evidence="1" type="ORF">T10_10477</name>
    <name evidence="2" type="ORF">T10_12364</name>
</gene>
<evidence type="ECO:0000313" key="3">
    <source>
        <dbReference type="Proteomes" id="UP000054843"/>
    </source>
</evidence>
<proteinExistence type="predicted"/>
<dbReference type="EMBL" id="JYDO01000294">
    <property type="protein sequence ID" value="KRZ65801.1"/>
    <property type="molecule type" value="Genomic_DNA"/>
</dbReference>
<protein>
    <recommendedName>
        <fullName evidence="4">FERM domain-containing protein</fullName>
    </recommendedName>
</protein>
<reference evidence="1 3" key="1">
    <citation type="submission" date="2015-01" db="EMBL/GenBank/DDBJ databases">
        <title>Evolution of Trichinella species and genotypes.</title>
        <authorList>
            <person name="Korhonen P.K."/>
            <person name="Edoardo P."/>
            <person name="Giuseppe L.R."/>
            <person name="Gasser R.B."/>
        </authorList>
    </citation>
    <scope>NUCLEOTIDE SEQUENCE [LARGE SCALE GENOMIC DNA]</scope>
    <source>
        <strain evidence="1">ISS1980</strain>
    </source>
</reference>
<dbReference type="Proteomes" id="UP000054843">
    <property type="component" value="Unassembled WGS sequence"/>
</dbReference>
<evidence type="ECO:0000313" key="2">
    <source>
        <dbReference type="EMBL" id="KRZ73366.1"/>
    </source>
</evidence>
<comment type="caution">
    <text evidence="1">The sequence shown here is derived from an EMBL/GenBank/DDBJ whole genome shotgun (WGS) entry which is preliminary data.</text>
</comment>
<sequence length="155" mass="18087">MKYSLKVNINVAFTLIEVQISSCTTGKELLEAALAKLCLSDWDIFTMFKKERRPLKMYTPLGKQLDKNDPTLKIIPLYYPPMTCPLMNNNDFLSIAYIDIIQNMLDRKIILSYKNLIELIAIALHERCQRLNTQVLENIPLPIWVREKTQVEQEK</sequence>
<evidence type="ECO:0008006" key="4">
    <source>
        <dbReference type="Google" id="ProtNLM"/>
    </source>
</evidence>
<keyword evidence="3" id="KW-1185">Reference proteome</keyword>
<accession>A0A0V1M279</accession>
<dbReference type="EMBL" id="JYDO01000064">
    <property type="protein sequence ID" value="KRZ73366.1"/>
    <property type="molecule type" value="Genomic_DNA"/>
</dbReference>
<name>A0A0V1M279_9BILA</name>
<evidence type="ECO:0000313" key="1">
    <source>
        <dbReference type="EMBL" id="KRZ65801.1"/>
    </source>
</evidence>
<organism evidence="1 3">
    <name type="scientific">Trichinella papuae</name>
    <dbReference type="NCBI Taxonomy" id="268474"/>
    <lineage>
        <taxon>Eukaryota</taxon>
        <taxon>Metazoa</taxon>
        <taxon>Ecdysozoa</taxon>
        <taxon>Nematoda</taxon>
        <taxon>Enoplea</taxon>
        <taxon>Dorylaimia</taxon>
        <taxon>Trichinellida</taxon>
        <taxon>Trichinellidae</taxon>
        <taxon>Trichinella</taxon>
    </lineage>
</organism>
<dbReference type="OrthoDB" id="5938032at2759"/>